<dbReference type="Pfam" id="PF17667">
    <property type="entry name" value="Pkinase_fungal"/>
    <property type="match status" value="2"/>
</dbReference>
<name>A0A166XCM9_9AGAM</name>
<dbReference type="SUPFAM" id="SSF56112">
    <property type="entry name" value="Protein kinase-like (PK-like)"/>
    <property type="match status" value="1"/>
</dbReference>
<reference evidence="3 4" key="1">
    <citation type="journal article" date="2016" name="Mol. Biol. Evol.">
        <title>Comparative Genomics of Early-Diverging Mushroom-Forming Fungi Provides Insights into the Origins of Lignocellulose Decay Capabilities.</title>
        <authorList>
            <person name="Nagy L.G."/>
            <person name="Riley R."/>
            <person name="Tritt A."/>
            <person name="Adam C."/>
            <person name="Daum C."/>
            <person name="Floudas D."/>
            <person name="Sun H."/>
            <person name="Yadav J.S."/>
            <person name="Pangilinan J."/>
            <person name="Larsson K.H."/>
            <person name="Matsuura K."/>
            <person name="Barry K."/>
            <person name="Labutti K."/>
            <person name="Kuo R."/>
            <person name="Ohm R.A."/>
            <person name="Bhattacharya S.S."/>
            <person name="Shirouzu T."/>
            <person name="Yoshinaga Y."/>
            <person name="Martin F.M."/>
            <person name="Grigoriev I.V."/>
            <person name="Hibbett D.S."/>
        </authorList>
    </citation>
    <scope>NUCLEOTIDE SEQUENCE [LARGE SCALE GENOMIC DNA]</scope>
    <source>
        <strain evidence="3 4">CBS 109695</strain>
    </source>
</reference>
<dbReference type="InterPro" id="IPR011009">
    <property type="entry name" value="Kinase-like_dom_sf"/>
</dbReference>
<dbReference type="PANTHER" id="PTHR38248">
    <property type="entry name" value="FUNK1 6"/>
    <property type="match status" value="1"/>
</dbReference>
<dbReference type="EMBL" id="KV417480">
    <property type="protein sequence ID" value="KZP34650.1"/>
    <property type="molecule type" value="Genomic_DNA"/>
</dbReference>
<evidence type="ECO:0000259" key="2">
    <source>
        <dbReference type="Pfam" id="PF17667"/>
    </source>
</evidence>
<organism evidence="3 4">
    <name type="scientific">Athelia psychrophila</name>
    <dbReference type="NCBI Taxonomy" id="1759441"/>
    <lineage>
        <taxon>Eukaryota</taxon>
        <taxon>Fungi</taxon>
        <taxon>Dikarya</taxon>
        <taxon>Basidiomycota</taxon>
        <taxon>Agaricomycotina</taxon>
        <taxon>Agaricomycetes</taxon>
        <taxon>Agaricomycetidae</taxon>
        <taxon>Atheliales</taxon>
        <taxon>Atheliaceae</taxon>
        <taxon>Athelia</taxon>
    </lineage>
</organism>
<feature type="domain" description="Fungal-type protein kinase" evidence="2">
    <location>
        <begin position="165"/>
        <end position="315"/>
    </location>
</feature>
<gene>
    <name evidence="3" type="ORF">FIBSPDRAFT_13352</name>
</gene>
<feature type="compositionally biased region" description="Low complexity" evidence="1">
    <location>
        <begin position="79"/>
        <end position="93"/>
    </location>
</feature>
<evidence type="ECO:0000256" key="1">
    <source>
        <dbReference type="SAM" id="MobiDB-lite"/>
    </source>
</evidence>
<accession>A0A166XCM9</accession>
<protein>
    <recommendedName>
        <fullName evidence="2">Fungal-type protein kinase domain-containing protein</fullName>
    </recommendedName>
</protein>
<feature type="region of interest" description="Disordered" evidence="1">
    <location>
        <begin position="79"/>
        <end position="111"/>
    </location>
</feature>
<feature type="compositionally biased region" description="Polar residues" evidence="1">
    <location>
        <begin position="94"/>
        <end position="106"/>
    </location>
</feature>
<evidence type="ECO:0000313" key="3">
    <source>
        <dbReference type="EMBL" id="KZP34650.1"/>
    </source>
</evidence>
<keyword evidence="4" id="KW-1185">Reference proteome</keyword>
<dbReference type="PANTHER" id="PTHR38248:SF2">
    <property type="entry name" value="FUNK1 11"/>
    <property type="match status" value="1"/>
</dbReference>
<dbReference type="OrthoDB" id="5569250at2759"/>
<dbReference type="InterPro" id="IPR040976">
    <property type="entry name" value="Pkinase_fungal"/>
</dbReference>
<dbReference type="Proteomes" id="UP000076532">
    <property type="component" value="Unassembled WGS sequence"/>
</dbReference>
<proteinExistence type="predicted"/>
<sequence length="611" mass="68490">MTRPQLVDFAARPTIVKDKANLRKRFPVDAILSCVEFKKTTDMAAPPKAWPRDQQPRFANPKTIDDVIQAWDKNCSRDAPVSAESSAAANNPSTPGVTAPSTSSSLHPAGQKRKAVAEDDIGFNSQETNRQRTAVEIEPEVYPPVVQSASYGLLSLNRAAGVLKVISMFVEDQTLWLWIYDRQGAIQSYGLDFIKDFPRFVVLLAAFQRFNRQDWGFNPDLEPLRVPTDPVKLIFTTPGTGSAPIHTYTVTLTNDILYERPTLCGRASHVVTVTVERDGEAYTGEGAGGDEFVLKVGWPESTRISEVQIIAKAKEIADQEPEGKHYITGHLPEVICSKDLPESYATGTIRTALGLLPKQMRGGSRTCRLTVFVKLRMLTGLPPLHFLSLFRPIVTCHFFLWIKGVKHCDISLQNLMRHPRTGLGILNDFDLSRIDGYQSENLERTGTVPFLSMDILSNPDFQRGRGLVEATYKHDCDSFKWVFLYVCCIDTPNSVVEQWHTNDPEKCLLVKSNFLVPLISDVPFKDAAFARDRRLTRLRRQAALADEQTVLQLQGDRGFLAVPQDEPKRGVKPYLQLHEPEEEPVPLSVVPSELWDVFMDMLDDLQPSSGR</sequence>
<dbReference type="AlphaFoldDB" id="A0A166XCM9"/>
<evidence type="ECO:0000313" key="4">
    <source>
        <dbReference type="Proteomes" id="UP000076532"/>
    </source>
</evidence>
<feature type="domain" description="Fungal-type protein kinase" evidence="2">
    <location>
        <begin position="385"/>
        <end position="487"/>
    </location>
</feature>